<reference evidence="13 14" key="1">
    <citation type="journal article" date="2022" name="Nat. Ecol. Evol.">
        <title>A masculinizing supergene underlies an exaggerated male reproductive morph in a spider.</title>
        <authorList>
            <person name="Hendrickx F."/>
            <person name="De Corte Z."/>
            <person name="Sonet G."/>
            <person name="Van Belleghem S.M."/>
            <person name="Kostlbacher S."/>
            <person name="Vangestel C."/>
        </authorList>
    </citation>
    <scope>NUCLEOTIDE SEQUENCE [LARGE SCALE GENOMIC DNA]</scope>
    <source>
        <strain evidence="13">W744_W776</strain>
    </source>
</reference>
<organism evidence="13 14">
    <name type="scientific">Oedothorax gibbosus</name>
    <dbReference type="NCBI Taxonomy" id="931172"/>
    <lineage>
        <taxon>Eukaryota</taxon>
        <taxon>Metazoa</taxon>
        <taxon>Ecdysozoa</taxon>
        <taxon>Arthropoda</taxon>
        <taxon>Chelicerata</taxon>
        <taxon>Arachnida</taxon>
        <taxon>Araneae</taxon>
        <taxon>Araneomorphae</taxon>
        <taxon>Entelegynae</taxon>
        <taxon>Araneoidea</taxon>
        <taxon>Linyphiidae</taxon>
        <taxon>Erigoninae</taxon>
        <taxon>Oedothorax</taxon>
    </lineage>
</organism>
<dbReference type="SUPFAM" id="SSF101887">
    <property type="entry name" value="Apyrase"/>
    <property type="match status" value="1"/>
</dbReference>
<dbReference type="GO" id="GO:0005509">
    <property type="term" value="F:calcium ion binding"/>
    <property type="evidence" value="ECO:0007669"/>
    <property type="project" value="InterPro"/>
</dbReference>
<dbReference type="EC" id="3.6.1.5" evidence="2"/>
<keyword evidence="12" id="KW-0472">Membrane</keyword>
<keyword evidence="12" id="KW-0812">Transmembrane</keyword>
<feature type="binding site" evidence="11">
    <location>
        <position position="165"/>
    </location>
    <ligand>
        <name>Ca(2+)</name>
        <dbReference type="ChEBI" id="CHEBI:29108"/>
    </ligand>
</feature>
<dbReference type="PANTHER" id="PTHR13023:SF3">
    <property type="entry name" value="SOLUBLE CALCIUM-ACTIVATED NUCLEOTIDASE 1"/>
    <property type="match status" value="1"/>
</dbReference>
<dbReference type="Pfam" id="PF06079">
    <property type="entry name" value="Apyrase"/>
    <property type="match status" value="1"/>
</dbReference>
<keyword evidence="4 11" id="KW-0479">Metal-binding</keyword>
<comment type="catalytic activity">
    <reaction evidence="9">
        <text>a ribonucleoside 5'-triphosphate + 2 H2O = a ribonucleoside 5'-phosphate + 2 phosphate + 2 H(+)</text>
        <dbReference type="Rhea" id="RHEA:36795"/>
        <dbReference type="ChEBI" id="CHEBI:15377"/>
        <dbReference type="ChEBI" id="CHEBI:15378"/>
        <dbReference type="ChEBI" id="CHEBI:43474"/>
        <dbReference type="ChEBI" id="CHEBI:58043"/>
        <dbReference type="ChEBI" id="CHEBI:61557"/>
        <dbReference type="EC" id="3.6.1.5"/>
    </reaction>
    <physiologicalReaction direction="left-to-right" evidence="9">
        <dbReference type="Rhea" id="RHEA:36796"/>
    </physiologicalReaction>
</comment>
<feature type="binding site" evidence="11">
    <location>
        <position position="164"/>
    </location>
    <ligand>
        <name>Ca(2+)</name>
        <dbReference type="ChEBI" id="CHEBI:29108"/>
    </ligand>
</feature>
<comment type="caution">
    <text evidence="13">The sequence shown here is derived from an EMBL/GenBank/DDBJ whole genome shotgun (WGS) entry which is preliminary data.</text>
</comment>
<dbReference type="PANTHER" id="PTHR13023">
    <property type="entry name" value="APYRASE"/>
    <property type="match status" value="1"/>
</dbReference>
<keyword evidence="3" id="KW-1201">Platelet aggregation inhibiting toxin</keyword>
<feature type="binding site" evidence="11">
    <location>
        <position position="280"/>
    </location>
    <ligand>
        <name>Ca(2+)</name>
        <dbReference type="ChEBI" id="CHEBI:29108"/>
    </ligand>
</feature>
<evidence type="ECO:0000313" key="13">
    <source>
        <dbReference type="EMBL" id="KAG8191154.1"/>
    </source>
</evidence>
<evidence type="ECO:0000256" key="4">
    <source>
        <dbReference type="ARBA" id="ARBA00022723"/>
    </source>
</evidence>
<dbReference type="EMBL" id="JAFNEN010000165">
    <property type="protein sequence ID" value="KAG8191154.1"/>
    <property type="molecule type" value="Genomic_DNA"/>
</dbReference>
<accession>A0AAV6V5E5</accession>
<dbReference type="Proteomes" id="UP000827092">
    <property type="component" value="Unassembled WGS sequence"/>
</dbReference>
<proteinExistence type="inferred from homology"/>
<evidence type="ECO:0000256" key="9">
    <source>
        <dbReference type="ARBA" id="ARBA00047297"/>
    </source>
</evidence>
<evidence type="ECO:0000256" key="12">
    <source>
        <dbReference type="SAM" id="Phobius"/>
    </source>
</evidence>
<evidence type="ECO:0000256" key="5">
    <source>
        <dbReference type="ARBA" id="ARBA00022801"/>
    </source>
</evidence>
<dbReference type="FunFam" id="2.120.10.100:FF:000001">
    <property type="entry name" value="Soluble calcium-activated nucleotidase 1"/>
    <property type="match status" value="1"/>
</dbReference>
<dbReference type="Gene3D" id="2.120.10.100">
    <property type="entry name" value="Apyrase"/>
    <property type="match status" value="1"/>
</dbReference>
<feature type="binding site" evidence="11">
    <location>
        <position position="392"/>
    </location>
    <ligand>
        <name>Ca(2+)</name>
        <dbReference type="ChEBI" id="CHEBI:29108"/>
    </ligand>
</feature>
<keyword evidence="7" id="KW-1199">Hemostasis impairing toxin</keyword>
<evidence type="ECO:0000256" key="1">
    <source>
        <dbReference type="ARBA" id="ARBA00001913"/>
    </source>
</evidence>
<comment type="similarity">
    <text evidence="8">Belongs to the apyrase family.</text>
</comment>
<keyword evidence="12" id="KW-1133">Transmembrane helix</keyword>
<feature type="binding site" evidence="11">
    <location>
        <position position="341"/>
    </location>
    <ligand>
        <name>Ca(2+)</name>
        <dbReference type="ChEBI" id="CHEBI:29108"/>
    </ligand>
</feature>
<name>A0AAV6V5E5_9ARAC</name>
<evidence type="ECO:0000256" key="8">
    <source>
        <dbReference type="ARBA" id="ARBA00025738"/>
    </source>
</evidence>
<dbReference type="AlphaFoldDB" id="A0AAV6V5E5"/>
<feature type="transmembrane region" description="Helical" evidence="12">
    <location>
        <begin position="31"/>
        <end position="50"/>
    </location>
</feature>
<keyword evidence="6 11" id="KW-0106">Calcium</keyword>
<dbReference type="InterPro" id="IPR009283">
    <property type="entry name" value="Apyrase"/>
</dbReference>
<evidence type="ECO:0000313" key="14">
    <source>
        <dbReference type="Proteomes" id="UP000827092"/>
    </source>
</evidence>
<comment type="cofactor">
    <cofactor evidence="1 11">
        <name>Ca(2+)</name>
        <dbReference type="ChEBI" id="CHEBI:29108"/>
    </cofactor>
</comment>
<keyword evidence="5" id="KW-0378">Hydrolase</keyword>
<dbReference type="InterPro" id="IPR036258">
    <property type="entry name" value="Apyrase_sf"/>
</dbReference>
<gene>
    <name evidence="13" type="ORF">JTE90_016667</name>
</gene>
<dbReference type="GO" id="GO:0030166">
    <property type="term" value="P:proteoglycan biosynthetic process"/>
    <property type="evidence" value="ECO:0007669"/>
    <property type="project" value="TreeGrafter"/>
</dbReference>
<evidence type="ECO:0000256" key="7">
    <source>
        <dbReference type="ARBA" id="ARBA00023240"/>
    </source>
</evidence>
<evidence type="ECO:0000256" key="10">
    <source>
        <dbReference type="ARBA" id="ARBA00074431"/>
    </source>
</evidence>
<evidence type="ECO:0000256" key="3">
    <source>
        <dbReference type="ARBA" id="ARBA00022442"/>
    </source>
</evidence>
<dbReference type="GO" id="GO:0004050">
    <property type="term" value="F:apyrase activity"/>
    <property type="evidence" value="ECO:0007669"/>
    <property type="project" value="UniProtKB-EC"/>
</dbReference>
<keyword evidence="14" id="KW-1185">Reference proteome</keyword>
<evidence type="ECO:0000256" key="2">
    <source>
        <dbReference type="ARBA" id="ARBA00012148"/>
    </source>
</evidence>
<sequence>MHQSIQDWRQAVRMPTAYRVGNSTLRIQTQFIVGVAIVGVSLLILLYALLPYTRNNMVSDIHQHDEHGHRHTAEARRHPWTYNMTYPLSQSSTTPKGIRYRIAVISDLDTSSKDKNKNFTWFSYFKKGYLTIDVTKKFVGVEWDKNVATLRSTLSQGGRGMELSELVVFNGKLLSVDDRTGVVYEISENSAIPWILLTDGNGKTSKGFKSEWATVKDQHLYVGGLGKEWTSSTGKLLNFNPQWIKVITPLGQVEHVDWRRNYIALRRTAQIEFPGYMIHEAGVWSEVHQEWFFLPRKASYIKYNDKEDEKKGTNLLIKANEDFTRITMTYMGPKIPTHGFSSFKFVPDTADSIIVALKTEENEGHVATFITVFTINGEIWMPETEIGSYKFEGIEFI</sequence>
<evidence type="ECO:0000256" key="11">
    <source>
        <dbReference type="PIRSR" id="PIRSR609283-1"/>
    </source>
</evidence>
<dbReference type="GO" id="GO:0004382">
    <property type="term" value="F:GDP phosphatase activity"/>
    <property type="evidence" value="ECO:0007669"/>
    <property type="project" value="TreeGrafter"/>
</dbReference>
<protein>
    <recommendedName>
        <fullName evidence="10">Apyrase</fullName>
        <ecNumber evidence="2">3.6.1.5</ecNumber>
    </recommendedName>
</protein>
<keyword evidence="7" id="KW-0800">Toxin</keyword>
<feature type="binding site" evidence="11">
    <location>
        <position position="211"/>
    </location>
    <ligand>
        <name>Ca(2+)</name>
        <dbReference type="ChEBI" id="CHEBI:29108"/>
    </ligand>
</feature>
<dbReference type="GO" id="GO:0045134">
    <property type="term" value="F:UDP phosphatase activity"/>
    <property type="evidence" value="ECO:0007669"/>
    <property type="project" value="TreeGrafter"/>
</dbReference>
<evidence type="ECO:0000256" key="6">
    <source>
        <dbReference type="ARBA" id="ARBA00022837"/>
    </source>
</evidence>